<name>A0ABP6QGN6_9ACTN</name>
<reference evidence="4" key="1">
    <citation type="journal article" date="2019" name="Int. J. Syst. Evol. Microbiol.">
        <title>The Global Catalogue of Microorganisms (GCM) 10K type strain sequencing project: providing services to taxonomists for standard genome sequencing and annotation.</title>
        <authorList>
            <consortium name="The Broad Institute Genomics Platform"/>
            <consortium name="The Broad Institute Genome Sequencing Center for Infectious Disease"/>
            <person name="Wu L."/>
            <person name="Ma J."/>
        </authorList>
    </citation>
    <scope>NUCLEOTIDE SEQUENCE [LARGE SCALE GENOMIC DNA]</scope>
    <source>
        <strain evidence="4">JCM 9377</strain>
    </source>
</reference>
<keyword evidence="2" id="KW-0812">Transmembrane</keyword>
<dbReference type="EMBL" id="BAAAUV010000008">
    <property type="protein sequence ID" value="GAA3215858.1"/>
    <property type="molecule type" value="Genomic_DNA"/>
</dbReference>
<protein>
    <submittedName>
        <fullName evidence="3">DUF3043 domain-containing protein</fullName>
    </submittedName>
</protein>
<organism evidence="3 4">
    <name type="scientific">Actinocorallia longicatena</name>
    <dbReference type="NCBI Taxonomy" id="111803"/>
    <lineage>
        <taxon>Bacteria</taxon>
        <taxon>Bacillati</taxon>
        <taxon>Actinomycetota</taxon>
        <taxon>Actinomycetes</taxon>
        <taxon>Streptosporangiales</taxon>
        <taxon>Thermomonosporaceae</taxon>
        <taxon>Actinocorallia</taxon>
    </lineage>
</organism>
<keyword evidence="2" id="KW-1133">Transmembrane helix</keyword>
<accession>A0ABP6QGN6</accession>
<dbReference type="Proteomes" id="UP001501237">
    <property type="component" value="Unassembled WGS sequence"/>
</dbReference>
<feature type="transmembrane region" description="Helical" evidence="2">
    <location>
        <begin position="124"/>
        <end position="142"/>
    </location>
</feature>
<gene>
    <name evidence="3" type="ORF">GCM10010468_37560</name>
</gene>
<evidence type="ECO:0000256" key="1">
    <source>
        <dbReference type="SAM" id="MobiDB-lite"/>
    </source>
</evidence>
<sequence>MRFLRRFKYPLARRFEYPSHVFGRRSNENPAETAEDAVTKEGGKGRATPKRSEAEKLRRNQLVTAPRDRKEAYKRVRERQAQQRVKAREGMAKGDSKFLPKRDQGPVRKLARDYVDSRRTAGQYLMFIMLIVVAASFVRIPILALATLLIPPVLLAVVLTESLIIARKVKKLAAERYPDEDLKGVGLYAATRSLQLRRLRIPTPVMHMGQKDRV</sequence>
<keyword evidence="2" id="KW-0472">Membrane</keyword>
<comment type="caution">
    <text evidence="3">The sequence shown here is derived from an EMBL/GenBank/DDBJ whole genome shotgun (WGS) entry which is preliminary data.</text>
</comment>
<feature type="transmembrane region" description="Helical" evidence="2">
    <location>
        <begin position="148"/>
        <end position="166"/>
    </location>
</feature>
<evidence type="ECO:0000256" key="2">
    <source>
        <dbReference type="SAM" id="Phobius"/>
    </source>
</evidence>
<feature type="region of interest" description="Disordered" evidence="1">
    <location>
        <begin position="78"/>
        <end position="99"/>
    </location>
</feature>
<evidence type="ECO:0000313" key="4">
    <source>
        <dbReference type="Proteomes" id="UP001501237"/>
    </source>
</evidence>
<keyword evidence="4" id="KW-1185">Reference proteome</keyword>
<proteinExistence type="predicted"/>
<dbReference type="Pfam" id="PF11241">
    <property type="entry name" value="DUF3043"/>
    <property type="match status" value="1"/>
</dbReference>
<feature type="compositionally biased region" description="Basic and acidic residues" evidence="1">
    <location>
        <begin position="37"/>
        <end position="58"/>
    </location>
</feature>
<dbReference type="InterPro" id="IPR021403">
    <property type="entry name" value="DUF3043"/>
</dbReference>
<evidence type="ECO:0000313" key="3">
    <source>
        <dbReference type="EMBL" id="GAA3215858.1"/>
    </source>
</evidence>
<feature type="region of interest" description="Disordered" evidence="1">
    <location>
        <begin position="22"/>
        <end position="64"/>
    </location>
</feature>